<sequence>MYSIPSPKTSLFFYTFSQFLVSKSSSQFCSSEFLFPHLHNAKFRTCRKVRARHWRHEWHWPWHGRVAGTAGRLGDGCRAERRAGSRGCRADAAISLVQHDCRRWGCNDLGWLECSDVRVCSNQCTVHCGRGQVLRRVPQNARPTRLPGAHCGHCDHARANRDRRGHRPEAGHSLLWPRCCHPGSVAAARGHRQAAKRRRACPLGVLGGRALGVCQLPHRSGSPRVLAPARCQRCWILQRPCVGRVVARTPDGDVRACCAGLCLDRLGHRAQPNFARSCPSDSTVCQEPRKVRPADWCRAHRARAQGRLPPRQPERQARQADSSARRSP</sequence>
<feature type="compositionally biased region" description="Low complexity" evidence="1">
    <location>
        <begin position="319"/>
        <end position="328"/>
    </location>
</feature>
<proteinExistence type="predicted"/>
<gene>
    <name evidence="2" type="ORF">CAOG_001925</name>
</gene>
<feature type="region of interest" description="Disordered" evidence="1">
    <location>
        <begin position="302"/>
        <end position="328"/>
    </location>
</feature>
<dbReference type="InParanoid" id="A0A0D2WLE9"/>
<reference evidence="3" key="1">
    <citation type="submission" date="2011-02" db="EMBL/GenBank/DDBJ databases">
        <title>The Genome Sequence of Capsaspora owczarzaki ATCC 30864.</title>
        <authorList>
            <person name="Russ C."/>
            <person name="Cuomo C."/>
            <person name="Burger G."/>
            <person name="Gray M.W."/>
            <person name="Holland P.W.H."/>
            <person name="King N."/>
            <person name="Lang F.B.F."/>
            <person name="Roger A.J."/>
            <person name="Ruiz-Trillo I."/>
            <person name="Young S.K."/>
            <person name="Zeng Q."/>
            <person name="Gargeya S."/>
            <person name="Alvarado L."/>
            <person name="Berlin A."/>
            <person name="Chapman S.B."/>
            <person name="Chen Z."/>
            <person name="Freedman E."/>
            <person name="Gellesch M."/>
            <person name="Goldberg J."/>
            <person name="Griggs A."/>
            <person name="Gujja S."/>
            <person name="Heilman E."/>
            <person name="Heiman D."/>
            <person name="Howarth C."/>
            <person name="Mehta T."/>
            <person name="Neiman D."/>
            <person name="Pearson M."/>
            <person name="Roberts A."/>
            <person name="Saif S."/>
            <person name="Shea T."/>
            <person name="Shenoy N."/>
            <person name="Sisk P."/>
            <person name="Stolte C."/>
            <person name="Sykes S."/>
            <person name="White J."/>
            <person name="Yandava C."/>
            <person name="Haas B."/>
            <person name="Nusbaum C."/>
            <person name="Birren B."/>
        </authorList>
    </citation>
    <scope>NUCLEOTIDE SEQUENCE</scope>
    <source>
        <strain evidence="3">ATCC 30864</strain>
    </source>
</reference>
<dbReference type="AlphaFoldDB" id="A0A0D2WLE9"/>
<dbReference type="Proteomes" id="UP000008743">
    <property type="component" value="Unassembled WGS sequence"/>
</dbReference>
<evidence type="ECO:0000313" key="3">
    <source>
        <dbReference type="Proteomes" id="UP000008743"/>
    </source>
</evidence>
<accession>A0A0D2WLE9</accession>
<name>A0A0D2WLE9_CAPO3</name>
<evidence type="ECO:0000313" key="2">
    <source>
        <dbReference type="EMBL" id="KJE90648.1"/>
    </source>
</evidence>
<protein>
    <submittedName>
        <fullName evidence="2">Uncharacterized protein</fullName>
    </submittedName>
</protein>
<keyword evidence="3" id="KW-1185">Reference proteome</keyword>
<evidence type="ECO:0000256" key="1">
    <source>
        <dbReference type="SAM" id="MobiDB-lite"/>
    </source>
</evidence>
<dbReference type="EMBL" id="KE346361">
    <property type="protein sequence ID" value="KJE90648.1"/>
    <property type="molecule type" value="Genomic_DNA"/>
</dbReference>
<organism evidence="2 3">
    <name type="scientific">Capsaspora owczarzaki (strain ATCC 30864)</name>
    <dbReference type="NCBI Taxonomy" id="595528"/>
    <lineage>
        <taxon>Eukaryota</taxon>
        <taxon>Filasterea</taxon>
        <taxon>Capsaspora</taxon>
    </lineage>
</organism>